<keyword evidence="1" id="KW-1133">Transmembrane helix</keyword>
<dbReference type="Proteomes" id="UP000233469">
    <property type="component" value="Unassembled WGS sequence"/>
</dbReference>
<feature type="transmembrane region" description="Helical" evidence="1">
    <location>
        <begin position="25"/>
        <end position="51"/>
    </location>
</feature>
<proteinExistence type="predicted"/>
<keyword evidence="1" id="KW-0472">Membrane</keyword>
<evidence type="ECO:0000256" key="1">
    <source>
        <dbReference type="SAM" id="Phobius"/>
    </source>
</evidence>
<dbReference type="AlphaFoldDB" id="A0A2N1KVQ7"/>
<keyword evidence="1" id="KW-0812">Transmembrane</keyword>
<gene>
    <name evidence="2" type="ORF">RhiirC2_804967</name>
</gene>
<name>A0A2N1KVQ7_9GLOM</name>
<protein>
    <submittedName>
        <fullName evidence="2">Uncharacterized protein</fullName>
    </submittedName>
</protein>
<reference evidence="2 3" key="1">
    <citation type="submission" date="2016-04" db="EMBL/GenBank/DDBJ databases">
        <title>Genome analyses suggest a sexual origin of heterokaryosis in a supposedly ancient asexual fungus.</title>
        <authorList>
            <person name="Ropars J."/>
            <person name="Sedzielewska K."/>
            <person name="Noel J."/>
            <person name="Charron P."/>
            <person name="Farinelli L."/>
            <person name="Marton T."/>
            <person name="Kruger M."/>
            <person name="Pelin A."/>
            <person name="Brachmann A."/>
            <person name="Corradi N."/>
        </authorList>
    </citation>
    <scope>NUCLEOTIDE SEQUENCE [LARGE SCALE GENOMIC DNA]</scope>
    <source>
        <strain evidence="2 3">C2</strain>
    </source>
</reference>
<accession>A0A2N1KVQ7</accession>
<evidence type="ECO:0000313" key="2">
    <source>
        <dbReference type="EMBL" id="PKK41214.1"/>
    </source>
</evidence>
<comment type="caution">
    <text evidence="2">The sequence shown here is derived from an EMBL/GenBank/DDBJ whole genome shotgun (WGS) entry which is preliminary data.</text>
</comment>
<dbReference type="EMBL" id="LLXL01009975">
    <property type="protein sequence ID" value="PKK41214.1"/>
    <property type="molecule type" value="Genomic_DNA"/>
</dbReference>
<evidence type="ECO:0000313" key="3">
    <source>
        <dbReference type="Proteomes" id="UP000233469"/>
    </source>
</evidence>
<organism evidence="2 3">
    <name type="scientific">Rhizophagus irregularis</name>
    <dbReference type="NCBI Taxonomy" id="588596"/>
    <lineage>
        <taxon>Eukaryota</taxon>
        <taxon>Fungi</taxon>
        <taxon>Fungi incertae sedis</taxon>
        <taxon>Mucoromycota</taxon>
        <taxon>Glomeromycotina</taxon>
        <taxon>Glomeromycetes</taxon>
        <taxon>Glomerales</taxon>
        <taxon>Glomeraceae</taxon>
        <taxon>Rhizophagus</taxon>
    </lineage>
</organism>
<reference evidence="2 3" key="2">
    <citation type="submission" date="2017-10" db="EMBL/GenBank/DDBJ databases">
        <title>Extensive intraspecific genome diversity in a model arbuscular mycorrhizal fungus.</title>
        <authorList>
            <person name="Chen E.C.H."/>
            <person name="Morin E."/>
            <person name="Baudet D."/>
            <person name="Noel J."/>
            <person name="Ndikumana S."/>
            <person name="Charron P."/>
            <person name="St-Onge C."/>
            <person name="Giorgi J."/>
            <person name="Grigoriev I.V."/>
            <person name="Roux C."/>
            <person name="Martin F.M."/>
            <person name="Corradi N."/>
        </authorList>
    </citation>
    <scope>NUCLEOTIDE SEQUENCE [LARGE SCALE GENOMIC DNA]</scope>
    <source>
        <strain evidence="2 3">C2</strain>
    </source>
</reference>
<sequence length="54" mass="6235">MLMLNILLNNSLTSDRKRIKLQKKLSSVALTTAFSLQNLLRIILILLLLYFSPF</sequence>